<reference evidence="2 3" key="1">
    <citation type="submission" date="2024-05" db="EMBL/GenBank/DDBJ databases">
        <title>Culex pipiens pipiens assembly and annotation.</title>
        <authorList>
            <person name="Alout H."/>
            <person name="Durand T."/>
        </authorList>
    </citation>
    <scope>NUCLEOTIDE SEQUENCE [LARGE SCALE GENOMIC DNA]</scope>
    <source>
        <strain evidence="2">HA-2024</strain>
        <tissue evidence="2">Whole body</tissue>
    </source>
</reference>
<evidence type="ECO:0000256" key="1">
    <source>
        <dbReference type="SAM" id="MobiDB-lite"/>
    </source>
</evidence>
<protein>
    <submittedName>
        <fullName evidence="2">Uncharacterized protein</fullName>
    </submittedName>
</protein>
<gene>
    <name evidence="2" type="ORF">pipiens_008272</name>
</gene>
<comment type="caution">
    <text evidence="2">The sequence shown here is derived from an EMBL/GenBank/DDBJ whole genome shotgun (WGS) entry which is preliminary data.</text>
</comment>
<keyword evidence="3" id="KW-1185">Reference proteome</keyword>
<organism evidence="2 3">
    <name type="scientific">Culex pipiens pipiens</name>
    <name type="common">Northern house mosquito</name>
    <dbReference type="NCBI Taxonomy" id="38569"/>
    <lineage>
        <taxon>Eukaryota</taxon>
        <taxon>Metazoa</taxon>
        <taxon>Ecdysozoa</taxon>
        <taxon>Arthropoda</taxon>
        <taxon>Hexapoda</taxon>
        <taxon>Insecta</taxon>
        <taxon>Pterygota</taxon>
        <taxon>Neoptera</taxon>
        <taxon>Endopterygota</taxon>
        <taxon>Diptera</taxon>
        <taxon>Nematocera</taxon>
        <taxon>Culicoidea</taxon>
        <taxon>Culicidae</taxon>
        <taxon>Culicinae</taxon>
        <taxon>Culicini</taxon>
        <taxon>Culex</taxon>
        <taxon>Culex</taxon>
    </lineage>
</organism>
<evidence type="ECO:0000313" key="2">
    <source>
        <dbReference type="EMBL" id="KAL1399362.1"/>
    </source>
</evidence>
<dbReference type="AlphaFoldDB" id="A0ABD1DII5"/>
<sequence>MRARLNSARPKNLSSRRGWPPAAPPIQSLSHSAPGKSRFSLFWFPDSSFVFDSLLVRGDLPDLLCGALTTDDSSIQINTRRAETCRRDGCYCS</sequence>
<dbReference type="Proteomes" id="UP001562425">
    <property type="component" value="Unassembled WGS sequence"/>
</dbReference>
<evidence type="ECO:0000313" key="3">
    <source>
        <dbReference type="Proteomes" id="UP001562425"/>
    </source>
</evidence>
<name>A0ABD1DII5_CULPP</name>
<dbReference type="EMBL" id="JBEHCU010005578">
    <property type="protein sequence ID" value="KAL1399362.1"/>
    <property type="molecule type" value="Genomic_DNA"/>
</dbReference>
<proteinExistence type="predicted"/>
<feature type="region of interest" description="Disordered" evidence="1">
    <location>
        <begin position="1"/>
        <end position="33"/>
    </location>
</feature>
<accession>A0ABD1DII5</accession>